<dbReference type="Proteomes" id="UP000001880">
    <property type="component" value="Chromosome"/>
</dbReference>
<dbReference type="SUPFAM" id="SSF51419">
    <property type="entry name" value="PLP-binding barrel"/>
    <property type="match status" value="1"/>
</dbReference>
<evidence type="ECO:0000256" key="2">
    <source>
        <dbReference type="ARBA" id="ARBA00022898"/>
    </source>
</evidence>
<dbReference type="HOGENOM" id="CLU_561154_0_0_7"/>
<dbReference type="PANTHER" id="PTHR43727:SF3">
    <property type="entry name" value="GROUP IV DECARBOXYLASE"/>
    <property type="match status" value="1"/>
</dbReference>
<evidence type="ECO:0000256" key="1">
    <source>
        <dbReference type="ARBA" id="ARBA00001933"/>
    </source>
</evidence>
<proteinExistence type="predicted"/>
<sequence>MNLRANQPAVKEIDGLATDEQGAVFPGSPAGTPLLVRDNVLRVEGGGHRISVPELWNELSPERGVHVVHADTLRSNLTRFSRLLSDTFARDTLVAWALKSFPVQAVVNELAKEQCGADVGSLQELRMALAAGIPGRDIICTGVAKSAQELRAIVDCGATCVLDNADEAAALESIAASAGRVVAIGVRVNPEVATPTHAMIATGAIGSKFGVPIGAAEDFVAAVAAHAHLRVELVHMHIGAHFYHIDPESFARAINREAELVSALHRRYPIRRVDIGGGFRFPFLAPRQARQMGMDDERFHLVTQPDVLERTMAILSQRVIDMPSDIQVVAEPGTAIVCGASFSLGQVLAVRELARLDSPLDGRKIGVGWVLGTASTAEFILRAGVPNLLNQTCIADKAEERDFAAGVGGPLCFAGDVLSPPGFYLRMARPRPGDVLCLANTGAYIGCGFNFHNLPRFAVALMERDGNLRTVRRAEPENPMAHVEAA</sequence>
<dbReference type="eggNOG" id="COG0019">
    <property type="taxonomic scope" value="Bacteria"/>
</dbReference>
<keyword evidence="6" id="KW-1185">Reference proteome</keyword>
<dbReference type="GO" id="GO:0008836">
    <property type="term" value="F:diaminopimelate decarboxylase activity"/>
    <property type="evidence" value="ECO:0007669"/>
    <property type="project" value="TreeGrafter"/>
</dbReference>
<dbReference type="SUPFAM" id="SSF50621">
    <property type="entry name" value="Alanine racemase C-terminal domain-like"/>
    <property type="match status" value="1"/>
</dbReference>
<dbReference type="InterPro" id="IPR022644">
    <property type="entry name" value="De-COase2_N"/>
</dbReference>
<keyword evidence="2 3" id="KW-0663">Pyridoxal phosphate</keyword>
<feature type="modified residue" description="N6-(pyridoxal phosphate)lysine" evidence="3">
    <location>
        <position position="99"/>
    </location>
</feature>
<evidence type="ECO:0000313" key="6">
    <source>
        <dbReference type="Proteomes" id="UP000001880"/>
    </source>
</evidence>
<dbReference type="EMBL" id="CP001804">
    <property type="protein sequence ID" value="ACY18488.1"/>
    <property type="molecule type" value="Genomic_DNA"/>
</dbReference>
<protein>
    <submittedName>
        <fullName evidence="5">Orn/DAP/Arg decarboxylase 2</fullName>
    </submittedName>
</protein>
<dbReference type="InterPro" id="IPR029066">
    <property type="entry name" value="PLP-binding_barrel"/>
</dbReference>
<feature type="active site" description="Proton donor" evidence="3">
    <location>
        <position position="412"/>
    </location>
</feature>
<dbReference type="Pfam" id="PF02784">
    <property type="entry name" value="Orn_Arg_deC_N"/>
    <property type="match status" value="1"/>
</dbReference>
<dbReference type="AlphaFoldDB" id="D0LJY1"/>
<dbReference type="STRING" id="502025.Hoch_6013"/>
<dbReference type="PANTHER" id="PTHR43727">
    <property type="entry name" value="DIAMINOPIMELATE DECARBOXYLASE"/>
    <property type="match status" value="1"/>
</dbReference>
<dbReference type="Gene3D" id="2.40.37.10">
    <property type="entry name" value="Lyase, Ornithine Decarboxylase, Chain A, domain 1"/>
    <property type="match status" value="1"/>
</dbReference>
<name>D0LJY1_HALO1</name>
<feature type="domain" description="Orn/DAP/Arg decarboxylase 2 N-terminal" evidence="4">
    <location>
        <begin position="84"/>
        <end position="337"/>
    </location>
</feature>
<dbReference type="PRINTS" id="PR01179">
    <property type="entry name" value="ODADCRBXLASE"/>
</dbReference>
<evidence type="ECO:0000259" key="4">
    <source>
        <dbReference type="Pfam" id="PF02784"/>
    </source>
</evidence>
<dbReference type="InterPro" id="IPR009006">
    <property type="entry name" value="Ala_racemase/Decarboxylase_C"/>
</dbReference>
<reference evidence="5 6" key="1">
    <citation type="journal article" date="2010" name="Stand. Genomic Sci.">
        <title>Complete genome sequence of Haliangium ochraceum type strain (SMP-2).</title>
        <authorList>
            <consortium name="US DOE Joint Genome Institute (JGI-PGF)"/>
            <person name="Ivanova N."/>
            <person name="Daum C."/>
            <person name="Lang E."/>
            <person name="Abt B."/>
            <person name="Kopitz M."/>
            <person name="Saunders E."/>
            <person name="Lapidus A."/>
            <person name="Lucas S."/>
            <person name="Glavina Del Rio T."/>
            <person name="Nolan M."/>
            <person name="Tice H."/>
            <person name="Copeland A."/>
            <person name="Cheng J.F."/>
            <person name="Chen F."/>
            <person name="Bruce D."/>
            <person name="Goodwin L."/>
            <person name="Pitluck S."/>
            <person name="Mavromatis K."/>
            <person name="Pati A."/>
            <person name="Mikhailova N."/>
            <person name="Chen A."/>
            <person name="Palaniappan K."/>
            <person name="Land M."/>
            <person name="Hauser L."/>
            <person name="Chang Y.J."/>
            <person name="Jeffries C.D."/>
            <person name="Detter J.C."/>
            <person name="Brettin T."/>
            <person name="Rohde M."/>
            <person name="Goker M."/>
            <person name="Bristow J."/>
            <person name="Markowitz V."/>
            <person name="Eisen J.A."/>
            <person name="Hugenholtz P."/>
            <person name="Kyrpides N.C."/>
            <person name="Klenk H.P."/>
        </authorList>
    </citation>
    <scope>NUCLEOTIDE SEQUENCE [LARGE SCALE GENOMIC DNA]</scope>
    <source>
        <strain evidence="6">DSM 14365 / CIP 107738 / JCM 11303 / AJ 13395 / SMP-2</strain>
    </source>
</reference>
<comment type="cofactor">
    <cofactor evidence="1 3">
        <name>pyridoxal 5'-phosphate</name>
        <dbReference type="ChEBI" id="CHEBI:597326"/>
    </cofactor>
</comment>
<accession>D0LJY1</accession>
<dbReference type="InterPro" id="IPR000183">
    <property type="entry name" value="Orn/DAP/Arg_de-COase"/>
</dbReference>
<dbReference type="Gene3D" id="3.20.20.10">
    <property type="entry name" value="Alanine racemase"/>
    <property type="match status" value="1"/>
</dbReference>
<organism evidence="5 6">
    <name type="scientific">Haliangium ochraceum (strain DSM 14365 / JCM 11303 / SMP-2)</name>
    <dbReference type="NCBI Taxonomy" id="502025"/>
    <lineage>
        <taxon>Bacteria</taxon>
        <taxon>Pseudomonadati</taxon>
        <taxon>Myxococcota</taxon>
        <taxon>Polyangia</taxon>
        <taxon>Haliangiales</taxon>
        <taxon>Kofleriaceae</taxon>
        <taxon>Haliangium</taxon>
    </lineage>
</organism>
<dbReference type="KEGG" id="hoh:Hoch_6013"/>
<evidence type="ECO:0000256" key="3">
    <source>
        <dbReference type="PIRSR" id="PIRSR600183-50"/>
    </source>
</evidence>
<dbReference type="OrthoDB" id="9802241at2"/>
<gene>
    <name evidence="5" type="ordered locus">Hoch_6013</name>
</gene>
<dbReference type="GO" id="GO:0009089">
    <property type="term" value="P:lysine biosynthetic process via diaminopimelate"/>
    <property type="evidence" value="ECO:0007669"/>
    <property type="project" value="TreeGrafter"/>
</dbReference>
<evidence type="ECO:0000313" key="5">
    <source>
        <dbReference type="EMBL" id="ACY18488.1"/>
    </source>
</evidence>